<dbReference type="InterPro" id="IPR003085">
    <property type="entry name" value="AcuC"/>
</dbReference>
<dbReference type="EMBL" id="CP015518">
    <property type="protein sequence ID" value="APG25826.1"/>
    <property type="molecule type" value="Genomic_DNA"/>
</dbReference>
<evidence type="ECO:0000313" key="7">
    <source>
        <dbReference type="EMBL" id="APG25826.1"/>
    </source>
</evidence>
<evidence type="ECO:0000256" key="2">
    <source>
        <dbReference type="ARBA" id="ARBA00005947"/>
    </source>
</evidence>
<dbReference type="Pfam" id="PF00850">
    <property type="entry name" value="Hist_deacetyl"/>
    <property type="match status" value="1"/>
</dbReference>
<comment type="similarity">
    <text evidence="2">Belongs to the histone deacetylase family.</text>
</comment>
<dbReference type="GO" id="GO:0004407">
    <property type="term" value="F:histone deacetylase activity"/>
    <property type="evidence" value="ECO:0007669"/>
    <property type="project" value="InterPro"/>
</dbReference>
<keyword evidence="5" id="KW-0378">Hydrolase</keyword>
<dbReference type="InterPro" id="IPR023801">
    <property type="entry name" value="His_deacetylse_dom"/>
</dbReference>
<evidence type="ECO:0000256" key="5">
    <source>
        <dbReference type="ARBA" id="ARBA00022801"/>
    </source>
</evidence>
<dbReference type="InterPro" id="IPR037138">
    <property type="entry name" value="His_deacetylse_dom_sf"/>
</dbReference>
<dbReference type="GO" id="GO:0040029">
    <property type="term" value="P:epigenetic regulation of gene expression"/>
    <property type="evidence" value="ECO:0007669"/>
    <property type="project" value="TreeGrafter"/>
</dbReference>
<dbReference type="PANTHER" id="PTHR10625">
    <property type="entry name" value="HISTONE DEACETYLASE HDAC1-RELATED"/>
    <property type="match status" value="1"/>
</dbReference>
<gene>
    <name evidence="7" type="ORF">A7E75_13005</name>
</gene>
<dbReference type="AlphaFoldDB" id="A0A1L3GIR0"/>
<feature type="domain" description="Histone deacetylase" evidence="6">
    <location>
        <begin position="22"/>
        <end position="313"/>
    </location>
</feature>
<dbReference type="PANTHER" id="PTHR10625:SF10">
    <property type="entry name" value="HISTONE DEACETYLASE HDAC1"/>
    <property type="match status" value="1"/>
</dbReference>
<keyword evidence="4" id="KW-0006">Acetoin catabolism</keyword>
<dbReference type="SUPFAM" id="SSF52768">
    <property type="entry name" value="Arginase/deacetylase"/>
    <property type="match status" value="1"/>
</dbReference>
<dbReference type="InterPro" id="IPR003084">
    <property type="entry name" value="HDAC_I/II"/>
</dbReference>
<protein>
    <recommendedName>
        <fullName evidence="3">Acetoin utilization protein AcuC</fullName>
    </recommendedName>
</protein>
<keyword evidence="8" id="KW-1185">Reference proteome</keyword>
<dbReference type="InterPro" id="IPR023696">
    <property type="entry name" value="Ureohydrolase_dom_sf"/>
</dbReference>
<evidence type="ECO:0000313" key="8">
    <source>
        <dbReference type="Proteomes" id="UP000182264"/>
    </source>
</evidence>
<dbReference type="PRINTS" id="PR01271">
    <property type="entry name" value="HISDACETLASE"/>
</dbReference>
<comment type="pathway">
    <text evidence="1">Ketone degradation; acetoin degradation.</text>
</comment>
<dbReference type="UniPathway" id="UPA00040"/>
<dbReference type="Gene3D" id="3.40.800.20">
    <property type="entry name" value="Histone deacetylase domain"/>
    <property type="match status" value="1"/>
</dbReference>
<organism evidence="7 8">
    <name type="scientific">Syntrophotalea acetylenica</name>
    <name type="common">Pelobacter acetylenicus</name>
    <dbReference type="NCBI Taxonomy" id="29542"/>
    <lineage>
        <taxon>Bacteria</taxon>
        <taxon>Pseudomonadati</taxon>
        <taxon>Thermodesulfobacteriota</taxon>
        <taxon>Desulfuromonadia</taxon>
        <taxon>Desulfuromonadales</taxon>
        <taxon>Syntrophotaleaceae</taxon>
        <taxon>Syntrophotalea</taxon>
    </lineage>
</organism>
<dbReference type="PRINTS" id="PR01270">
    <property type="entry name" value="HDASUPER"/>
</dbReference>
<evidence type="ECO:0000259" key="6">
    <source>
        <dbReference type="Pfam" id="PF00850"/>
    </source>
</evidence>
<dbReference type="Proteomes" id="UP000182264">
    <property type="component" value="Chromosome"/>
</dbReference>
<proteinExistence type="inferred from homology"/>
<dbReference type="InterPro" id="IPR000286">
    <property type="entry name" value="HDACs"/>
</dbReference>
<evidence type="ECO:0000256" key="1">
    <source>
        <dbReference type="ARBA" id="ARBA00005101"/>
    </source>
</evidence>
<dbReference type="GO" id="GO:0016787">
    <property type="term" value="F:hydrolase activity"/>
    <property type="evidence" value="ECO:0007669"/>
    <property type="project" value="UniProtKB-KW"/>
</dbReference>
<accession>A0A1L3GIR0</accession>
<dbReference type="CDD" id="cd09994">
    <property type="entry name" value="HDAC_AcuC_like"/>
    <property type="match status" value="1"/>
</dbReference>
<evidence type="ECO:0000256" key="3">
    <source>
        <dbReference type="ARBA" id="ARBA00020218"/>
    </source>
</evidence>
<reference evidence="7 8" key="1">
    <citation type="journal article" date="2017" name="Genome Announc.">
        <title>Complete Genome Sequences of Two Acetylene-Fermenting Pelobacter acetylenicus Strains.</title>
        <authorList>
            <person name="Sutton J.M."/>
            <person name="Baesman S.M."/>
            <person name="Fierst J.L."/>
            <person name="Poret-Peterson A.T."/>
            <person name="Oremland R.S."/>
            <person name="Dunlap D.S."/>
            <person name="Akob D.M."/>
        </authorList>
    </citation>
    <scope>NUCLEOTIDE SEQUENCE [LARGE SCALE GENOMIC DNA]</scope>
    <source>
        <strain evidence="7 8">DSM 3247</strain>
    </source>
</reference>
<evidence type="ECO:0000256" key="4">
    <source>
        <dbReference type="ARBA" id="ARBA00022627"/>
    </source>
</evidence>
<dbReference type="GO" id="GO:0045150">
    <property type="term" value="P:acetoin catabolic process"/>
    <property type="evidence" value="ECO:0007669"/>
    <property type="project" value="UniProtKB-UniPathway"/>
</dbReference>
<sequence length="387" mass="43283">MSENCAFIYSNRFGDFCFGGNHPFKVERFALTHRLLCGLDLLSAPEVRIVEAQLADESDLHSFHHLDYLEKLKEFSEAEGRRADFRFGLGDHENPVFPGVFDWVRLCCGATLEAVRQVLDEGCHCAFNMAGGWHHAHAARASGFSYLNDAVIAINAMVNRGLRVAYIDLDAHHGDGVQEAFYRTDRVLTISLHETGKDFFPYSGFVRELGAGAGYGYTVNLPFAPHSDDLVFEQALRRVVMPLLHAYQPDVLVSQMGMDILRTDPLTRLEMTTGSVELAARLLRRTGLPWVALGGGGYDRLNTARGWTLLWAVMSDQKVADDLPEEILSTLKTLGYATTALRDEPHLAHPDDFCRAQEQFDRNLAFLERRLFPLHGMTIFGRGGGFS</sequence>
<dbReference type="RefSeq" id="WP_072287668.1">
    <property type="nucleotide sequence ID" value="NZ_CP015518.1"/>
</dbReference>
<name>A0A1L3GIR0_SYNAC</name>